<name>A0A699YES3_HAELA</name>
<comment type="caution">
    <text evidence="1">The sequence shown here is derived from an EMBL/GenBank/DDBJ whole genome shotgun (WGS) entry which is preliminary data.</text>
</comment>
<dbReference type="Proteomes" id="UP000485058">
    <property type="component" value="Unassembled WGS sequence"/>
</dbReference>
<reference evidence="1 2" key="1">
    <citation type="submission" date="2020-02" db="EMBL/GenBank/DDBJ databases">
        <title>Draft genome sequence of Haematococcus lacustris strain NIES-144.</title>
        <authorList>
            <person name="Morimoto D."/>
            <person name="Nakagawa S."/>
            <person name="Yoshida T."/>
            <person name="Sawayama S."/>
        </authorList>
    </citation>
    <scope>NUCLEOTIDE SEQUENCE [LARGE SCALE GENOMIC DNA]</scope>
    <source>
        <strain evidence="1 2">NIES-144</strain>
    </source>
</reference>
<accession>A0A699YES3</accession>
<dbReference type="EMBL" id="BLLF01000120">
    <property type="protein sequence ID" value="GFH07845.1"/>
    <property type="molecule type" value="Genomic_DNA"/>
</dbReference>
<organism evidence="1 2">
    <name type="scientific">Haematococcus lacustris</name>
    <name type="common">Green alga</name>
    <name type="synonym">Haematococcus pluvialis</name>
    <dbReference type="NCBI Taxonomy" id="44745"/>
    <lineage>
        <taxon>Eukaryota</taxon>
        <taxon>Viridiplantae</taxon>
        <taxon>Chlorophyta</taxon>
        <taxon>core chlorophytes</taxon>
        <taxon>Chlorophyceae</taxon>
        <taxon>CS clade</taxon>
        <taxon>Chlamydomonadales</taxon>
        <taxon>Haematococcaceae</taxon>
        <taxon>Haematococcus</taxon>
    </lineage>
</organism>
<dbReference type="AlphaFoldDB" id="A0A699YES3"/>
<evidence type="ECO:0000313" key="2">
    <source>
        <dbReference type="Proteomes" id="UP000485058"/>
    </source>
</evidence>
<gene>
    <name evidence="1" type="ORF">HaLaN_02706</name>
</gene>
<proteinExistence type="predicted"/>
<evidence type="ECO:0000313" key="1">
    <source>
        <dbReference type="EMBL" id="GFH07845.1"/>
    </source>
</evidence>
<sequence>MCDVMRCPGQRRLLATPGSQPSPHTLRLQAAGQPGAVMQRARLLSHSCGAIQLDVPGLEAGATHPGVLRLQ</sequence>
<protein>
    <submittedName>
        <fullName evidence="1">Uncharacterized protein</fullName>
    </submittedName>
</protein>
<keyword evidence="2" id="KW-1185">Reference proteome</keyword>